<organism evidence="1 2">
    <name type="scientific">Ceratitis capitata</name>
    <name type="common">Mediterranean fruit fly</name>
    <name type="synonym">Tephritis capitata</name>
    <dbReference type="NCBI Taxonomy" id="7213"/>
    <lineage>
        <taxon>Eukaryota</taxon>
        <taxon>Metazoa</taxon>
        <taxon>Ecdysozoa</taxon>
        <taxon>Arthropoda</taxon>
        <taxon>Hexapoda</taxon>
        <taxon>Insecta</taxon>
        <taxon>Pterygota</taxon>
        <taxon>Neoptera</taxon>
        <taxon>Endopterygota</taxon>
        <taxon>Diptera</taxon>
        <taxon>Brachycera</taxon>
        <taxon>Muscomorpha</taxon>
        <taxon>Tephritoidea</taxon>
        <taxon>Tephritidae</taxon>
        <taxon>Ceratitis</taxon>
        <taxon>Ceratitis</taxon>
    </lineage>
</organism>
<proteinExistence type="predicted"/>
<accession>A0A811V1E7</accession>
<dbReference type="AlphaFoldDB" id="A0A811V1E7"/>
<evidence type="ECO:0000313" key="1">
    <source>
        <dbReference type="EMBL" id="CAD7005372.1"/>
    </source>
</evidence>
<reference evidence="1" key="1">
    <citation type="submission" date="2020-11" db="EMBL/GenBank/DDBJ databases">
        <authorList>
            <person name="Whitehead M."/>
        </authorList>
    </citation>
    <scope>NUCLEOTIDE SEQUENCE</scope>
    <source>
        <strain evidence="1">EGII</strain>
    </source>
</reference>
<dbReference type="Proteomes" id="UP000606786">
    <property type="component" value="Unassembled WGS sequence"/>
</dbReference>
<dbReference type="EMBL" id="CAJHJT010000034">
    <property type="protein sequence ID" value="CAD7005372.1"/>
    <property type="molecule type" value="Genomic_DNA"/>
</dbReference>
<evidence type="ECO:0000313" key="2">
    <source>
        <dbReference type="Proteomes" id="UP000606786"/>
    </source>
</evidence>
<comment type="caution">
    <text evidence="1">The sequence shown here is derived from an EMBL/GenBank/DDBJ whole genome shotgun (WGS) entry which is preliminary data.</text>
</comment>
<protein>
    <submittedName>
        <fullName evidence="1">(Mediterranean fruit fly) hypothetical protein</fullName>
    </submittedName>
</protein>
<name>A0A811V1E7_CERCA</name>
<sequence length="127" mass="14403">MESSKHHPDGGNAKIYKNLLLQGKNSVEFTEETSKRECNFRLQQQRIGGIIQLRAATNIQPALCSAHSVAQWQWQWQQQQAAVVVCCNKRFVARRKDNHTFNRDLSLLQATVLVAQGGQTDKLIDSK</sequence>
<gene>
    <name evidence="1" type="ORF">CCAP1982_LOCUS13732</name>
</gene>
<keyword evidence="2" id="KW-1185">Reference proteome</keyword>